<dbReference type="GO" id="GO:0005634">
    <property type="term" value="C:nucleus"/>
    <property type="evidence" value="ECO:0007669"/>
    <property type="project" value="UniProtKB-SubCell"/>
</dbReference>
<protein>
    <submittedName>
        <fullName evidence="5">Forkhead box protein G1</fullName>
    </submittedName>
</protein>
<evidence type="ECO:0000256" key="3">
    <source>
        <dbReference type="SAM" id="MobiDB-lite"/>
    </source>
</evidence>
<feature type="region of interest" description="Disordered" evidence="3">
    <location>
        <begin position="120"/>
        <end position="191"/>
    </location>
</feature>
<evidence type="ECO:0000313" key="6">
    <source>
        <dbReference type="EnsemblMetazoa" id="KAF7488613.1"/>
    </source>
</evidence>
<dbReference type="PROSITE" id="PS50039">
    <property type="entry name" value="FORK_HEAD_3"/>
    <property type="match status" value="1"/>
</dbReference>
<evidence type="ECO:0000313" key="7">
    <source>
        <dbReference type="Proteomes" id="UP000070412"/>
    </source>
</evidence>
<evidence type="ECO:0000256" key="2">
    <source>
        <dbReference type="PROSITE-ProRule" id="PRU00089"/>
    </source>
</evidence>
<dbReference type="PANTHER" id="PTHR46617">
    <property type="entry name" value="FORKHEAD BOX PROTEIN G1"/>
    <property type="match status" value="1"/>
</dbReference>
<dbReference type="EMBL" id="WVUK01000066">
    <property type="protein sequence ID" value="KAF7488613.1"/>
    <property type="molecule type" value="Genomic_DNA"/>
</dbReference>
<feature type="region of interest" description="Disordered" evidence="3">
    <location>
        <begin position="86"/>
        <end position="106"/>
    </location>
</feature>
<dbReference type="GO" id="GO:1990837">
    <property type="term" value="F:sequence-specific double-stranded DNA binding"/>
    <property type="evidence" value="ECO:0007669"/>
    <property type="project" value="TreeGrafter"/>
</dbReference>
<dbReference type="Gene3D" id="1.10.10.10">
    <property type="entry name" value="Winged helix-like DNA-binding domain superfamily/Winged helix DNA-binding domain"/>
    <property type="match status" value="1"/>
</dbReference>
<feature type="DNA-binding region" description="Fork-head" evidence="2">
    <location>
        <begin position="193"/>
        <end position="287"/>
    </location>
</feature>
<evidence type="ECO:0000259" key="4">
    <source>
        <dbReference type="PROSITE" id="PS50039"/>
    </source>
</evidence>
<sequence>MIMMLPPKKLSTQSNSKSSSFSISSIMASIASDNEDDDAKLIAKSPSPSLPKANQQVNSFSEFKDFPSFLHKDLSISEKYNSELRCLESSHHSSESKSDDVGKRSSKDCFKNRHLESLKNFSNQDKSSKLNENNEDDEKIIKHRSTPEEKNGDKLGNNNEILNCKKDRKEVSTQEKCRDSKSGKSGKKKKYEKPPFSYNALIMMAIRQSKEKRLTLNGIYEFIMKNFPYYRDNKQGWQNSIRHNLSLNKCFVKVPRHYDDPGKGNYWMLDPSSDDVFIGGTTGKLRRRNTSSSRNRLAAAFRRSVVANAANSLYPCNFGSQFNTPSILSGGNPQLTNWFGQHGSFYPHLQGQSHHASSLLRCAHLPHLLNNLPKSLQLPNGTVSNASVPSLSSVYNNSIDRLRLTNLSHHSASSLHSLHHPQPSSQLVSQSLAPTNRTNITTSTSSTGTSSPSSITSPTSTSLTNLVPHLNGSVNPILPMSSLLMNNPYSIFNQANSYLLQEMYELHGLQALKSLAAQANSTGFASVLAHSNFDKLASKSLCSSSSSSSASSLSSSVVNSISTVP</sequence>
<dbReference type="GO" id="GO:0006357">
    <property type="term" value="P:regulation of transcription by RNA polymerase II"/>
    <property type="evidence" value="ECO:0007669"/>
    <property type="project" value="TreeGrafter"/>
</dbReference>
<dbReference type="OMA" id="IFNQANS"/>
<dbReference type="SMART" id="SM00339">
    <property type="entry name" value="FH"/>
    <property type="match status" value="1"/>
</dbReference>
<dbReference type="PANTHER" id="PTHR46617:SF3">
    <property type="entry name" value="FORKHEAD BOX PROTEIN G1"/>
    <property type="match status" value="1"/>
</dbReference>
<dbReference type="PROSITE" id="PS00658">
    <property type="entry name" value="FORK_HEAD_2"/>
    <property type="match status" value="1"/>
</dbReference>
<dbReference type="InterPro" id="IPR036388">
    <property type="entry name" value="WH-like_DNA-bd_sf"/>
</dbReference>
<feature type="region of interest" description="Disordered" evidence="3">
    <location>
        <begin position="37"/>
        <end position="56"/>
    </location>
</feature>
<keyword evidence="2" id="KW-0539">Nucleus</keyword>
<dbReference type="FunFam" id="1.10.10.10:FF:000135">
    <property type="entry name" value="forkhead box protein G1"/>
    <property type="match status" value="1"/>
</dbReference>
<proteinExistence type="predicted"/>
<dbReference type="PROSITE" id="PS00657">
    <property type="entry name" value="FORK_HEAD_1"/>
    <property type="match status" value="1"/>
</dbReference>
<dbReference type="SUPFAM" id="SSF46785">
    <property type="entry name" value="Winged helix' DNA-binding domain"/>
    <property type="match status" value="1"/>
</dbReference>
<accession>A0A834R2C0</accession>
<feature type="compositionally biased region" description="Low complexity" evidence="3">
    <location>
        <begin position="11"/>
        <end position="20"/>
    </location>
</feature>
<keyword evidence="1 2" id="KW-0238">DNA-binding</keyword>
<dbReference type="InterPro" id="IPR030456">
    <property type="entry name" value="TF_fork_head_CS_2"/>
</dbReference>
<dbReference type="OrthoDB" id="6230630at2759"/>
<feature type="region of interest" description="Disordered" evidence="3">
    <location>
        <begin position="437"/>
        <end position="461"/>
    </location>
</feature>
<feature type="domain" description="Fork-head" evidence="4">
    <location>
        <begin position="193"/>
        <end position="287"/>
    </location>
</feature>
<reference evidence="7" key="1">
    <citation type="journal article" date="2020" name="PLoS Negl. Trop. Dis.">
        <title>High-quality nuclear genome for Sarcoptes scabiei-A critical resource for a neglected parasite.</title>
        <authorList>
            <person name="Korhonen P.K."/>
            <person name="Gasser R.B."/>
            <person name="Ma G."/>
            <person name="Wang T."/>
            <person name="Stroehlein A.J."/>
            <person name="Young N.D."/>
            <person name="Ang C.S."/>
            <person name="Fernando D.D."/>
            <person name="Lu H.C."/>
            <person name="Taylor S."/>
            <person name="Reynolds S.L."/>
            <person name="Mofiz E."/>
            <person name="Najaraj S.H."/>
            <person name="Gowda H."/>
            <person name="Madugundu A."/>
            <person name="Renuse S."/>
            <person name="Holt D."/>
            <person name="Pandey A."/>
            <person name="Papenfuss A.T."/>
            <person name="Fischer K."/>
        </authorList>
    </citation>
    <scope>NUCLEOTIDE SEQUENCE [LARGE SCALE GENOMIC DNA]</scope>
</reference>
<reference evidence="5" key="2">
    <citation type="submission" date="2020-01" db="EMBL/GenBank/DDBJ databases">
        <authorList>
            <person name="Korhonen P.K.K."/>
            <person name="Guangxu M.G."/>
            <person name="Wang T.W."/>
            <person name="Stroehlein A.J.S."/>
            <person name="Young N.D."/>
            <person name="Ang C.-S.A."/>
            <person name="Fernando D.W.F."/>
            <person name="Lu H.L."/>
            <person name="Taylor S.T."/>
            <person name="Ehtesham M.E.M."/>
            <person name="Najaraj S.H.N."/>
            <person name="Harsha G.H.G."/>
            <person name="Madugundu A.M."/>
            <person name="Renuse S.R."/>
            <person name="Holt D.H."/>
            <person name="Pandey A.P."/>
            <person name="Papenfuss A.P."/>
            <person name="Gasser R.B.G."/>
            <person name="Fischer K.F."/>
        </authorList>
    </citation>
    <scope>NUCLEOTIDE SEQUENCE</scope>
    <source>
        <strain evidence="5">SSS_KF_BRIS2020</strain>
    </source>
</reference>
<dbReference type="PRINTS" id="PR00053">
    <property type="entry name" value="FORKHEAD"/>
</dbReference>
<feature type="region of interest" description="Disordered" evidence="3">
    <location>
        <begin position="1"/>
        <end position="20"/>
    </location>
</feature>
<dbReference type="Pfam" id="PF00250">
    <property type="entry name" value="Forkhead"/>
    <property type="match status" value="1"/>
</dbReference>
<dbReference type="InterPro" id="IPR018122">
    <property type="entry name" value="TF_fork_head_CS_1"/>
</dbReference>
<evidence type="ECO:0000256" key="1">
    <source>
        <dbReference type="ARBA" id="ARBA00023125"/>
    </source>
</evidence>
<dbReference type="EnsemblMetazoa" id="SSS_8521s_mrna">
    <property type="protein sequence ID" value="KAF7488613.1"/>
    <property type="gene ID" value="SSS_8521"/>
</dbReference>
<dbReference type="InterPro" id="IPR036390">
    <property type="entry name" value="WH_DNA-bd_sf"/>
</dbReference>
<keyword evidence="7" id="KW-1185">Reference proteome</keyword>
<dbReference type="Proteomes" id="UP000070412">
    <property type="component" value="Unassembled WGS sequence"/>
</dbReference>
<dbReference type="GO" id="GO:0003700">
    <property type="term" value="F:DNA-binding transcription factor activity"/>
    <property type="evidence" value="ECO:0007669"/>
    <property type="project" value="InterPro"/>
</dbReference>
<name>A0A834R2C0_SARSC</name>
<gene>
    <name evidence="5" type="ORF">SSS_8521</name>
</gene>
<evidence type="ECO:0000313" key="5">
    <source>
        <dbReference type="EMBL" id="KAF7488613.1"/>
    </source>
</evidence>
<dbReference type="CDD" id="cd20021">
    <property type="entry name" value="FH_FOXG"/>
    <property type="match status" value="1"/>
</dbReference>
<feature type="compositionally biased region" description="Basic and acidic residues" evidence="3">
    <location>
        <begin position="163"/>
        <end position="182"/>
    </location>
</feature>
<dbReference type="InterPro" id="IPR047208">
    <property type="entry name" value="FOXG1"/>
</dbReference>
<organism evidence="5">
    <name type="scientific">Sarcoptes scabiei</name>
    <name type="common">Itch mite</name>
    <name type="synonym">Acarus scabiei</name>
    <dbReference type="NCBI Taxonomy" id="52283"/>
    <lineage>
        <taxon>Eukaryota</taxon>
        <taxon>Metazoa</taxon>
        <taxon>Ecdysozoa</taxon>
        <taxon>Arthropoda</taxon>
        <taxon>Chelicerata</taxon>
        <taxon>Arachnida</taxon>
        <taxon>Acari</taxon>
        <taxon>Acariformes</taxon>
        <taxon>Sarcoptiformes</taxon>
        <taxon>Astigmata</taxon>
        <taxon>Psoroptidia</taxon>
        <taxon>Sarcoptoidea</taxon>
        <taxon>Sarcoptidae</taxon>
        <taxon>Sarcoptinae</taxon>
        <taxon>Sarcoptes</taxon>
    </lineage>
</organism>
<dbReference type="AlphaFoldDB" id="A0A834R2C0"/>
<comment type="subcellular location">
    <subcellularLocation>
        <location evidence="2">Nucleus</location>
    </subcellularLocation>
</comment>
<reference evidence="6" key="3">
    <citation type="submission" date="2022-06" db="UniProtKB">
        <authorList>
            <consortium name="EnsemblMetazoa"/>
        </authorList>
    </citation>
    <scope>IDENTIFICATION</scope>
</reference>
<dbReference type="InterPro" id="IPR001766">
    <property type="entry name" value="Fork_head_dom"/>
</dbReference>